<evidence type="ECO:0000313" key="2">
    <source>
        <dbReference type="Proteomes" id="UP000239747"/>
    </source>
</evidence>
<accession>A0A2S7U8P0</accession>
<evidence type="ECO:0000313" key="1">
    <source>
        <dbReference type="EMBL" id="PQJ30662.1"/>
    </source>
</evidence>
<keyword evidence="2" id="KW-1185">Reference proteome</keyword>
<reference evidence="1 2" key="1">
    <citation type="submission" date="2017-01" db="EMBL/GenBank/DDBJ databases">
        <title>Trade-off between light-utilization and light-protection in marine flavobacteria.</title>
        <authorList>
            <person name="Kumagai Y."/>
            <person name="Yoshizawa S."/>
            <person name="Kogure K."/>
            <person name="Iwasaki W."/>
        </authorList>
    </citation>
    <scope>NUCLEOTIDE SEQUENCE [LARGE SCALE GENOMIC DNA]</scope>
    <source>
        <strain evidence="1 2">KCTC 32109</strain>
    </source>
</reference>
<dbReference type="EMBL" id="MTPW01000001">
    <property type="protein sequence ID" value="PQJ30662.1"/>
    <property type="molecule type" value="Genomic_DNA"/>
</dbReference>
<dbReference type="SUPFAM" id="SSF49299">
    <property type="entry name" value="PKD domain"/>
    <property type="match status" value="1"/>
</dbReference>
<name>A0A2S7U8P0_9FLAO</name>
<comment type="caution">
    <text evidence="1">The sequence shown here is derived from an EMBL/GenBank/DDBJ whole genome shotgun (WGS) entry which is preliminary data.</text>
</comment>
<proteinExistence type="predicted"/>
<evidence type="ECO:0008006" key="3">
    <source>
        <dbReference type="Google" id="ProtNLM"/>
    </source>
</evidence>
<organism evidence="1 2">
    <name type="scientific">Nonlabens arenilitoris</name>
    <dbReference type="NCBI Taxonomy" id="1217969"/>
    <lineage>
        <taxon>Bacteria</taxon>
        <taxon>Pseudomonadati</taxon>
        <taxon>Bacteroidota</taxon>
        <taxon>Flavobacteriia</taxon>
        <taxon>Flavobacteriales</taxon>
        <taxon>Flavobacteriaceae</taxon>
        <taxon>Nonlabens</taxon>
    </lineage>
</organism>
<dbReference type="Proteomes" id="UP000239747">
    <property type="component" value="Unassembled WGS sequence"/>
</dbReference>
<dbReference type="InterPro" id="IPR035986">
    <property type="entry name" value="PKD_dom_sf"/>
</dbReference>
<dbReference type="Gene3D" id="2.60.120.260">
    <property type="entry name" value="Galactose-binding domain-like"/>
    <property type="match status" value="3"/>
</dbReference>
<gene>
    <name evidence="1" type="ORF">BST92_01350</name>
</gene>
<protein>
    <recommendedName>
        <fullName evidence="3">PKD domain-containing protein</fullName>
    </recommendedName>
</protein>
<sequence length="662" mass="71353">MAVVSCVEDDLTNQVQNLSAPQELDITFNILQDNSGTVTLTPSSSGAASYELFYGDGSEESIELLPGESTERVYDEGVYSIRLLAISLNGKVSEITKDLMVSFRAPENLVIDITSDPNTSFGVIVTATADFATMFEVTFGEDATLPAQSLSTTGETGYVYSSTGDYMVTVTAFSGGAATTTATEMVSIIDPFLLPIDFESATLAYNFIDFGGAASAKVANPDPLGNNSSFVAETTKNIGAQVFAGTVIELDEAIDFTTFQKIKLDSWSPLPAGAIVKMKLENALDSNISTELDVPTAATSSWETLIFDFSAADLTQQYQKVIVFYDFGNAGNSDTFYFDNIELTGQSPIALELSLDFESTLLTYNFDNFGGANTSLVSNPDISGLNTSSMVGNLNKSNGSQVWAGSFIELDNPIDFSLMQMISIKTWSPQSGITVKMKLENLADPNINVEVDVVNTVANAWEELTFDFTGITNTNNYQRVVVFFDFGNAGAGTDYYFDDIALTDGMAALELPVTFEDTTLNYSFTDFGGAATLVIANPDATGINTTATVANLNKSNGSQVWAGSFIELDAPVDFTSLQKIKLKTWSPQSGIVVKMKLENSADANINTEVDVINTVANGWEELTFDFTGINSSNNYQKIVVFFDFGNAGTGVDYYFDEIELTN</sequence>
<dbReference type="AlphaFoldDB" id="A0A2S7U8P0"/>